<sequence>MGHYIEEAGLSIYAQIRDRLVEPGAAPLACEVFARDISNFEESLAVAIELRVLAPFARFLDLPKATYFEAGRFACLVPFLRGYFSIVEPQANALRISDTYRSERLTRFGAYWGQLFLVSLNTKTMKSLGVQEDSAEMVHTMGRPHAQATMLEEAEHRDKDDGAW</sequence>
<keyword evidence="2" id="KW-1185">Reference proteome</keyword>
<dbReference type="Proteomes" id="UP000314294">
    <property type="component" value="Unassembled WGS sequence"/>
</dbReference>
<dbReference type="EMBL" id="SRLO01000228">
    <property type="protein sequence ID" value="TNN65858.1"/>
    <property type="molecule type" value="Genomic_DNA"/>
</dbReference>
<gene>
    <name evidence="1" type="ORF">EYF80_023858</name>
</gene>
<organism evidence="1 2">
    <name type="scientific">Liparis tanakae</name>
    <name type="common">Tanaka's snailfish</name>
    <dbReference type="NCBI Taxonomy" id="230148"/>
    <lineage>
        <taxon>Eukaryota</taxon>
        <taxon>Metazoa</taxon>
        <taxon>Chordata</taxon>
        <taxon>Craniata</taxon>
        <taxon>Vertebrata</taxon>
        <taxon>Euteleostomi</taxon>
        <taxon>Actinopterygii</taxon>
        <taxon>Neopterygii</taxon>
        <taxon>Teleostei</taxon>
        <taxon>Neoteleostei</taxon>
        <taxon>Acanthomorphata</taxon>
        <taxon>Eupercaria</taxon>
        <taxon>Perciformes</taxon>
        <taxon>Cottioidei</taxon>
        <taxon>Cottales</taxon>
        <taxon>Liparidae</taxon>
        <taxon>Liparis</taxon>
    </lineage>
</organism>
<protein>
    <submittedName>
        <fullName evidence="1">Uncharacterized protein</fullName>
    </submittedName>
</protein>
<accession>A0A4Z2HJ71</accession>
<reference evidence="1 2" key="1">
    <citation type="submission" date="2019-03" db="EMBL/GenBank/DDBJ databases">
        <title>First draft genome of Liparis tanakae, snailfish: a comprehensive survey of snailfish specific genes.</title>
        <authorList>
            <person name="Kim W."/>
            <person name="Song I."/>
            <person name="Jeong J.-H."/>
            <person name="Kim D."/>
            <person name="Kim S."/>
            <person name="Ryu S."/>
            <person name="Song J.Y."/>
            <person name="Lee S.K."/>
        </authorList>
    </citation>
    <scope>NUCLEOTIDE SEQUENCE [LARGE SCALE GENOMIC DNA]</scope>
    <source>
        <tissue evidence="1">Muscle</tissue>
    </source>
</reference>
<evidence type="ECO:0000313" key="2">
    <source>
        <dbReference type="Proteomes" id="UP000314294"/>
    </source>
</evidence>
<evidence type="ECO:0000313" key="1">
    <source>
        <dbReference type="EMBL" id="TNN65858.1"/>
    </source>
</evidence>
<dbReference type="AlphaFoldDB" id="A0A4Z2HJ71"/>
<comment type="caution">
    <text evidence="1">The sequence shown here is derived from an EMBL/GenBank/DDBJ whole genome shotgun (WGS) entry which is preliminary data.</text>
</comment>
<proteinExistence type="predicted"/>
<name>A0A4Z2HJ71_9TELE</name>